<dbReference type="EMBL" id="QKZT01000021">
    <property type="protein sequence ID" value="PZX48332.1"/>
    <property type="molecule type" value="Genomic_DNA"/>
</dbReference>
<dbReference type="AlphaFoldDB" id="A0A2W7SCI8"/>
<sequence>MEIKNKTITYGFIAAGLMNIGGVLIFSRFFTNATIGKFDPLVMSNFGLLMILVWGLAYLSVAKDFTKVNWLIAVFAVEKFIYGFVWTKWLLNNDLAAVYAEDAMAGIFYTIYGANDWLFFGFFSYVFLKNLLKKDKSSK</sequence>
<dbReference type="Proteomes" id="UP000248882">
    <property type="component" value="Unassembled WGS sequence"/>
</dbReference>
<protein>
    <submittedName>
        <fullName evidence="2">Uncharacterized protein</fullName>
    </submittedName>
</protein>
<feature type="transmembrane region" description="Helical" evidence="1">
    <location>
        <begin position="42"/>
        <end position="61"/>
    </location>
</feature>
<accession>A0A2W7SCI8</accession>
<comment type="caution">
    <text evidence="2">The sequence shown here is derived from an EMBL/GenBank/DDBJ whole genome shotgun (WGS) entry which is preliminary data.</text>
</comment>
<dbReference type="RefSeq" id="WP_111322267.1">
    <property type="nucleotide sequence ID" value="NZ_QKZT01000021.1"/>
</dbReference>
<feature type="transmembrane region" description="Helical" evidence="1">
    <location>
        <begin position="7"/>
        <end position="30"/>
    </location>
</feature>
<dbReference type="OrthoDB" id="7433042at2"/>
<evidence type="ECO:0000313" key="3">
    <source>
        <dbReference type="Proteomes" id="UP000248882"/>
    </source>
</evidence>
<feature type="transmembrane region" description="Helical" evidence="1">
    <location>
        <begin position="107"/>
        <end position="128"/>
    </location>
</feature>
<keyword evidence="3" id="KW-1185">Reference proteome</keyword>
<evidence type="ECO:0000313" key="2">
    <source>
        <dbReference type="EMBL" id="PZX48332.1"/>
    </source>
</evidence>
<organism evidence="2 3">
    <name type="scientific">Algoriphagus chordae</name>
    <dbReference type="NCBI Taxonomy" id="237019"/>
    <lineage>
        <taxon>Bacteria</taxon>
        <taxon>Pseudomonadati</taxon>
        <taxon>Bacteroidota</taxon>
        <taxon>Cytophagia</taxon>
        <taxon>Cytophagales</taxon>
        <taxon>Cyclobacteriaceae</taxon>
        <taxon>Algoriphagus</taxon>
    </lineage>
</organism>
<keyword evidence="1" id="KW-0812">Transmembrane</keyword>
<reference evidence="2 3" key="1">
    <citation type="submission" date="2018-06" db="EMBL/GenBank/DDBJ databases">
        <title>Genomic Encyclopedia of Archaeal and Bacterial Type Strains, Phase II (KMG-II): from individual species to whole genera.</title>
        <authorList>
            <person name="Goeker M."/>
        </authorList>
    </citation>
    <scope>NUCLEOTIDE SEQUENCE [LARGE SCALE GENOMIC DNA]</scope>
    <source>
        <strain evidence="2 3">DSM 19830</strain>
    </source>
</reference>
<proteinExistence type="predicted"/>
<gene>
    <name evidence="2" type="ORF">LV85_03743</name>
</gene>
<name>A0A2W7SCI8_9BACT</name>
<keyword evidence="1" id="KW-0472">Membrane</keyword>
<keyword evidence="1" id="KW-1133">Transmembrane helix</keyword>
<feature type="transmembrane region" description="Helical" evidence="1">
    <location>
        <begin position="68"/>
        <end position="87"/>
    </location>
</feature>
<evidence type="ECO:0000256" key="1">
    <source>
        <dbReference type="SAM" id="Phobius"/>
    </source>
</evidence>